<dbReference type="NCBIfam" id="TIGR00525">
    <property type="entry name" value="folB"/>
    <property type="match status" value="1"/>
</dbReference>
<dbReference type="FunFam" id="3.30.1130.10:FF:000002">
    <property type="entry name" value="7,8-dihydroneopterin aldolase"/>
    <property type="match status" value="1"/>
</dbReference>
<dbReference type="EC" id="4.1.2.25" evidence="8"/>
<dbReference type="NCBIfam" id="TIGR00526">
    <property type="entry name" value="folB_dom"/>
    <property type="match status" value="1"/>
</dbReference>
<protein>
    <recommendedName>
        <fullName evidence="8">7,8-dihydroneopterin aldolase</fullName>
        <ecNumber evidence="8">4.1.2.25</ecNumber>
    </recommendedName>
</protein>
<dbReference type="InterPro" id="IPR006156">
    <property type="entry name" value="Dihydroneopterin_aldolase"/>
</dbReference>
<dbReference type="PANTHER" id="PTHR42844">
    <property type="entry name" value="DIHYDRONEOPTERIN ALDOLASE 1-RELATED"/>
    <property type="match status" value="1"/>
</dbReference>
<evidence type="ECO:0000256" key="4">
    <source>
        <dbReference type="ARBA" id="ARBA00005708"/>
    </source>
</evidence>
<evidence type="ECO:0000256" key="2">
    <source>
        <dbReference type="ARBA" id="ARBA00001353"/>
    </source>
</evidence>
<dbReference type="Gene3D" id="3.30.1130.10">
    <property type="match status" value="1"/>
</dbReference>
<dbReference type="AlphaFoldDB" id="A0AAN1WGX9"/>
<evidence type="ECO:0000256" key="3">
    <source>
        <dbReference type="ARBA" id="ARBA00005013"/>
    </source>
</evidence>
<dbReference type="GO" id="GO:0005737">
    <property type="term" value="C:cytoplasm"/>
    <property type="evidence" value="ECO:0007669"/>
    <property type="project" value="TreeGrafter"/>
</dbReference>
<dbReference type="GO" id="GO:0004150">
    <property type="term" value="F:dihydroneopterin aldolase activity"/>
    <property type="evidence" value="ECO:0007669"/>
    <property type="project" value="UniProtKB-UniRule"/>
</dbReference>
<evidence type="ECO:0000256" key="6">
    <source>
        <dbReference type="ARBA" id="ARBA00023235"/>
    </source>
</evidence>
<comment type="catalytic activity">
    <reaction evidence="1">
        <text>7,8-dihydroneopterin = 7,8-dihydromonapterin</text>
        <dbReference type="Rhea" id="RHEA:45328"/>
        <dbReference type="ChEBI" id="CHEBI:17001"/>
        <dbReference type="ChEBI" id="CHEBI:71175"/>
        <dbReference type="EC" id="5.1.99.8"/>
    </reaction>
</comment>
<comment type="catalytic activity">
    <reaction evidence="2 8">
        <text>7,8-dihydroneopterin = 6-hydroxymethyl-7,8-dihydropterin + glycolaldehyde</text>
        <dbReference type="Rhea" id="RHEA:10540"/>
        <dbReference type="ChEBI" id="CHEBI:17001"/>
        <dbReference type="ChEBI" id="CHEBI:17071"/>
        <dbReference type="ChEBI" id="CHEBI:44841"/>
        <dbReference type="EC" id="4.1.2.25"/>
    </reaction>
</comment>
<dbReference type="SMART" id="SM00905">
    <property type="entry name" value="FolB"/>
    <property type="match status" value="1"/>
</dbReference>
<evidence type="ECO:0000259" key="9">
    <source>
        <dbReference type="SMART" id="SM00905"/>
    </source>
</evidence>
<dbReference type="GO" id="GO:0016853">
    <property type="term" value="F:isomerase activity"/>
    <property type="evidence" value="ECO:0007669"/>
    <property type="project" value="UniProtKB-KW"/>
</dbReference>
<dbReference type="InterPro" id="IPR043133">
    <property type="entry name" value="GTP-CH-I_C/QueF"/>
</dbReference>
<dbReference type="PANTHER" id="PTHR42844:SF1">
    <property type="entry name" value="DIHYDRONEOPTERIN ALDOLASE 1-RELATED"/>
    <property type="match status" value="1"/>
</dbReference>
<evidence type="ECO:0000313" key="11">
    <source>
        <dbReference type="Proteomes" id="UP001320119"/>
    </source>
</evidence>
<evidence type="ECO:0000313" key="10">
    <source>
        <dbReference type="EMBL" id="BCD97389.1"/>
    </source>
</evidence>
<sequence length="120" mass="13330">MSADTVFIKGLKTEAVIGVFEWEREIRQALYIDVVMATDIRLAAAEDNLKHTLDYKAITDRIQHFVAQSGFKLIETLAEHLAALLQAEFGIAWLQLSVHKPGAIADAQDIGITIERGEKP</sequence>
<evidence type="ECO:0000256" key="8">
    <source>
        <dbReference type="RuleBase" id="RU362079"/>
    </source>
</evidence>
<feature type="domain" description="Dihydroneopterin aldolase/epimerase" evidence="9">
    <location>
        <begin position="6"/>
        <end position="116"/>
    </location>
</feature>
<dbReference type="InterPro" id="IPR006157">
    <property type="entry name" value="FolB_dom"/>
</dbReference>
<dbReference type="GO" id="GO:0016491">
    <property type="term" value="F:oxidoreductase activity"/>
    <property type="evidence" value="ECO:0007669"/>
    <property type="project" value="UniProtKB-KW"/>
</dbReference>
<comment type="pathway">
    <text evidence="3 8">Cofactor biosynthesis; tetrahydrofolate biosynthesis; 2-amino-4-hydroxy-6-hydroxymethyl-7,8-dihydropteridine diphosphate from 7,8-dihydroneopterin triphosphate: step 3/4.</text>
</comment>
<evidence type="ECO:0000256" key="1">
    <source>
        <dbReference type="ARBA" id="ARBA00000693"/>
    </source>
</evidence>
<comment type="similarity">
    <text evidence="4 8">Belongs to the DHNA family.</text>
</comment>
<dbReference type="RefSeq" id="WP_236986860.1">
    <property type="nucleotide sequence ID" value="NZ_AP023086.1"/>
</dbReference>
<keyword evidence="10" id="KW-0560">Oxidoreductase</keyword>
<keyword evidence="5 8" id="KW-0289">Folate biosynthesis</keyword>
<comment type="function">
    <text evidence="8">Catalyzes the conversion of 7,8-dihydroneopterin to 6-hydroxymethyl-7,8-dihydropterin.</text>
</comment>
<evidence type="ECO:0000256" key="7">
    <source>
        <dbReference type="ARBA" id="ARBA00023239"/>
    </source>
</evidence>
<name>A0AAN1WGX9_9GAMM</name>
<evidence type="ECO:0000256" key="5">
    <source>
        <dbReference type="ARBA" id="ARBA00022909"/>
    </source>
</evidence>
<dbReference type="GO" id="GO:0046656">
    <property type="term" value="P:folic acid biosynthetic process"/>
    <property type="evidence" value="ECO:0007669"/>
    <property type="project" value="UniProtKB-UniRule"/>
</dbReference>
<keyword evidence="7 8" id="KW-0456">Lyase</keyword>
<dbReference type="GO" id="GO:0046654">
    <property type="term" value="P:tetrahydrofolate biosynthetic process"/>
    <property type="evidence" value="ECO:0007669"/>
    <property type="project" value="UniProtKB-UniRule"/>
</dbReference>
<dbReference type="Proteomes" id="UP001320119">
    <property type="component" value="Chromosome"/>
</dbReference>
<proteinExistence type="inferred from homology"/>
<keyword evidence="11" id="KW-1185">Reference proteome</keyword>
<dbReference type="CDD" id="cd00534">
    <property type="entry name" value="DHNA_DHNTPE"/>
    <property type="match status" value="1"/>
</dbReference>
<keyword evidence="6 10" id="KW-0413">Isomerase</keyword>
<dbReference type="KEGG" id="marq:MARGE09_P1590"/>
<reference evidence="10 11" key="1">
    <citation type="journal article" date="2022" name="IScience">
        <title>An ultrasensitive nanofiber-based assay for enzymatic hydrolysis and deep-sea microbial degradation of cellulose.</title>
        <authorList>
            <person name="Tsudome M."/>
            <person name="Tachioka M."/>
            <person name="Miyazaki M."/>
            <person name="Uchimura K."/>
            <person name="Tsuda M."/>
            <person name="Takaki Y."/>
            <person name="Deguchi S."/>
        </authorList>
    </citation>
    <scope>NUCLEOTIDE SEQUENCE [LARGE SCALE GENOMIC DNA]</scope>
    <source>
        <strain evidence="10 11">GE09</strain>
    </source>
</reference>
<gene>
    <name evidence="10" type="ORF">MARGE09_P1590</name>
</gene>
<dbReference type="Pfam" id="PF02152">
    <property type="entry name" value="FolB"/>
    <property type="match status" value="1"/>
</dbReference>
<accession>A0AAN1WGX9</accession>
<dbReference type="EMBL" id="AP023086">
    <property type="protein sequence ID" value="BCD97389.1"/>
    <property type="molecule type" value="Genomic_DNA"/>
</dbReference>
<organism evidence="10 11">
    <name type="scientific">Marinagarivorans cellulosilyticus</name>
    <dbReference type="NCBI Taxonomy" id="2721545"/>
    <lineage>
        <taxon>Bacteria</taxon>
        <taxon>Pseudomonadati</taxon>
        <taxon>Pseudomonadota</taxon>
        <taxon>Gammaproteobacteria</taxon>
        <taxon>Cellvibrionales</taxon>
        <taxon>Cellvibrionaceae</taxon>
        <taxon>Marinagarivorans</taxon>
    </lineage>
</organism>
<dbReference type="SUPFAM" id="SSF55620">
    <property type="entry name" value="Tetrahydrobiopterin biosynthesis enzymes-like"/>
    <property type="match status" value="1"/>
</dbReference>